<feature type="domain" description="C2H2-type" evidence="6">
    <location>
        <begin position="71"/>
        <end position="100"/>
    </location>
</feature>
<dbReference type="OrthoDB" id="6077919at2759"/>
<dbReference type="STRING" id="1432307.W9CRU4"/>
<dbReference type="PANTHER" id="PTHR24409">
    <property type="entry name" value="ZINC FINGER PROTEIN 142"/>
    <property type="match status" value="1"/>
</dbReference>
<keyword evidence="2" id="KW-0677">Repeat</keyword>
<dbReference type="InterPro" id="IPR013087">
    <property type="entry name" value="Znf_C2H2_type"/>
</dbReference>
<evidence type="ECO:0000259" key="6">
    <source>
        <dbReference type="PROSITE" id="PS50157"/>
    </source>
</evidence>
<keyword evidence="3 5" id="KW-0863">Zinc-finger</keyword>
<protein>
    <recommendedName>
        <fullName evidence="6">C2H2-type domain-containing protein</fullName>
    </recommendedName>
</protein>
<proteinExistence type="predicted"/>
<dbReference type="SMART" id="SM00355">
    <property type="entry name" value="ZnF_C2H2"/>
    <property type="match status" value="5"/>
</dbReference>
<keyword evidence="1" id="KW-0479">Metal-binding</keyword>
<dbReference type="InterPro" id="IPR036236">
    <property type="entry name" value="Znf_C2H2_sf"/>
</dbReference>
<evidence type="ECO:0000256" key="4">
    <source>
        <dbReference type="ARBA" id="ARBA00022833"/>
    </source>
</evidence>
<dbReference type="PROSITE" id="PS00028">
    <property type="entry name" value="ZINC_FINGER_C2H2_1"/>
    <property type="match status" value="2"/>
</dbReference>
<sequence>MAYCHPCDRYFASERSYDQHIENSSAHYVESSSDEYSSSDEELQFECDGCYDLLWSLDARENHHVFAHSDRYCIPCERMFGNENNLMQHQHSKVHMGTSIKCPFCPTNYPTASALIIHLESGSCPSGMNRARINAEIRRLDSNHIITSRLLEYPSSNTPSIATQRSWNGQYYECYLCSRQCTTLQALNQHLQSPAHEQKVYHCPEWSEKWNWQHGRQNDPELREAGWEISMSTVLGQMGMAHSPLFPAASALLSLFLHTHRLSADITVAAISTVPPAF</sequence>
<organism evidence="7 8">
    <name type="scientific">Sclerotinia borealis (strain F-4128)</name>
    <dbReference type="NCBI Taxonomy" id="1432307"/>
    <lineage>
        <taxon>Eukaryota</taxon>
        <taxon>Fungi</taxon>
        <taxon>Dikarya</taxon>
        <taxon>Ascomycota</taxon>
        <taxon>Pezizomycotina</taxon>
        <taxon>Leotiomycetes</taxon>
        <taxon>Helotiales</taxon>
        <taxon>Sclerotiniaceae</taxon>
        <taxon>Sclerotinia</taxon>
    </lineage>
</organism>
<evidence type="ECO:0000256" key="1">
    <source>
        <dbReference type="ARBA" id="ARBA00022723"/>
    </source>
</evidence>
<comment type="caution">
    <text evidence="7">The sequence shown here is derived from an EMBL/GenBank/DDBJ whole genome shotgun (WGS) entry which is preliminary data.</text>
</comment>
<evidence type="ECO:0000256" key="3">
    <source>
        <dbReference type="ARBA" id="ARBA00022771"/>
    </source>
</evidence>
<dbReference type="GO" id="GO:0000981">
    <property type="term" value="F:DNA-binding transcription factor activity, RNA polymerase II-specific"/>
    <property type="evidence" value="ECO:0007669"/>
    <property type="project" value="TreeGrafter"/>
</dbReference>
<dbReference type="Pfam" id="PF12171">
    <property type="entry name" value="zf-C2H2_jaz"/>
    <property type="match status" value="2"/>
</dbReference>
<keyword evidence="4" id="KW-0862">Zinc</keyword>
<accession>W9CRU4</accession>
<gene>
    <name evidence="7" type="ORF">SBOR_2385</name>
</gene>
<reference evidence="7 8" key="1">
    <citation type="journal article" date="2014" name="Genome Announc.">
        <title>Draft genome sequence of Sclerotinia borealis, a psychrophilic plant pathogenic fungus.</title>
        <authorList>
            <person name="Mardanov A.V."/>
            <person name="Beletsky A.V."/>
            <person name="Kadnikov V.V."/>
            <person name="Ignatov A.N."/>
            <person name="Ravin N.V."/>
        </authorList>
    </citation>
    <scope>NUCLEOTIDE SEQUENCE [LARGE SCALE GENOMIC DNA]</scope>
    <source>
        <strain evidence="8">F-4157</strain>
    </source>
</reference>
<evidence type="ECO:0000256" key="5">
    <source>
        <dbReference type="PROSITE-ProRule" id="PRU00042"/>
    </source>
</evidence>
<evidence type="ECO:0000313" key="8">
    <source>
        <dbReference type="Proteomes" id="UP000019487"/>
    </source>
</evidence>
<dbReference type="InterPro" id="IPR022755">
    <property type="entry name" value="Znf_C2H2_jaz"/>
</dbReference>
<dbReference type="EMBL" id="AYSA01000096">
    <property type="protein sequence ID" value="ESZ97220.1"/>
    <property type="molecule type" value="Genomic_DNA"/>
</dbReference>
<keyword evidence="8" id="KW-1185">Reference proteome</keyword>
<dbReference type="Proteomes" id="UP000019487">
    <property type="component" value="Unassembled WGS sequence"/>
</dbReference>
<dbReference type="Pfam" id="PF12874">
    <property type="entry name" value="zf-met"/>
    <property type="match status" value="1"/>
</dbReference>
<dbReference type="GO" id="GO:0005634">
    <property type="term" value="C:nucleus"/>
    <property type="evidence" value="ECO:0007669"/>
    <property type="project" value="TreeGrafter"/>
</dbReference>
<dbReference type="HOGENOM" id="CLU_075838_1_1_1"/>
<evidence type="ECO:0000313" key="7">
    <source>
        <dbReference type="EMBL" id="ESZ97220.1"/>
    </source>
</evidence>
<dbReference type="SUPFAM" id="SSF57667">
    <property type="entry name" value="beta-beta-alpha zinc fingers"/>
    <property type="match status" value="2"/>
</dbReference>
<name>W9CRU4_SCLBF</name>
<dbReference type="PANTHER" id="PTHR24409:SF356">
    <property type="entry name" value="C2H2 FINGER DOMAIN TRANSCRIPTION FACTOR (EUROFUNG)"/>
    <property type="match status" value="1"/>
</dbReference>
<dbReference type="AlphaFoldDB" id="W9CRU4"/>
<dbReference type="GO" id="GO:0008270">
    <property type="term" value="F:zinc ion binding"/>
    <property type="evidence" value="ECO:0007669"/>
    <property type="project" value="UniProtKB-KW"/>
</dbReference>
<dbReference type="Gene3D" id="3.30.160.60">
    <property type="entry name" value="Classic Zinc Finger"/>
    <property type="match status" value="1"/>
</dbReference>
<dbReference type="GO" id="GO:0000977">
    <property type="term" value="F:RNA polymerase II transcription regulatory region sequence-specific DNA binding"/>
    <property type="evidence" value="ECO:0007669"/>
    <property type="project" value="TreeGrafter"/>
</dbReference>
<dbReference type="PROSITE" id="PS50157">
    <property type="entry name" value="ZINC_FINGER_C2H2_2"/>
    <property type="match status" value="1"/>
</dbReference>
<evidence type="ECO:0000256" key="2">
    <source>
        <dbReference type="ARBA" id="ARBA00022737"/>
    </source>
</evidence>